<dbReference type="SUPFAM" id="SSF48371">
    <property type="entry name" value="ARM repeat"/>
    <property type="match status" value="1"/>
</dbReference>
<name>X6MKN2_RETFI</name>
<evidence type="ECO:0000313" key="4">
    <source>
        <dbReference type="Proteomes" id="UP000023152"/>
    </source>
</evidence>
<keyword evidence="2" id="KW-1133">Transmembrane helix</keyword>
<comment type="caution">
    <text evidence="3">The sequence shown here is derived from an EMBL/GenBank/DDBJ whole genome shotgun (WGS) entry which is preliminary data.</text>
</comment>
<keyword evidence="4" id="KW-1185">Reference proteome</keyword>
<dbReference type="Proteomes" id="UP000023152">
    <property type="component" value="Unassembled WGS sequence"/>
</dbReference>
<accession>X6MKN2</accession>
<feature type="compositionally biased region" description="Basic and acidic residues" evidence="1">
    <location>
        <begin position="123"/>
        <end position="136"/>
    </location>
</feature>
<feature type="non-terminal residue" evidence="3">
    <location>
        <position position="204"/>
    </location>
</feature>
<keyword evidence="2" id="KW-0812">Transmembrane</keyword>
<dbReference type="InterPro" id="IPR011989">
    <property type="entry name" value="ARM-like"/>
</dbReference>
<proteinExistence type="predicted"/>
<reference evidence="3 4" key="1">
    <citation type="journal article" date="2013" name="Curr. Biol.">
        <title>The Genome of the Foraminiferan Reticulomyxa filosa.</title>
        <authorList>
            <person name="Glockner G."/>
            <person name="Hulsmann N."/>
            <person name="Schleicher M."/>
            <person name="Noegel A.A."/>
            <person name="Eichinger L."/>
            <person name="Gallinger C."/>
            <person name="Pawlowski J."/>
            <person name="Sierra R."/>
            <person name="Euteneuer U."/>
            <person name="Pillet L."/>
            <person name="Moustafa A."/>
            <person name="Platzer M."/>
            <person name="Groth M."/>
            <person name="Szafranski K."/>
            <person name="Schliwa M."/>
        </authorList>
    </citation>
    <scope>NUCLEOTIDE SEQUENCE [LARGE SCALE GENOMIC DNA]</scope>
</reference>
<feature type="region of interest" description="Disordered" evidence="1">
    <location>
        <begin position="123"/>
        <end position="142"/>
    </location>
</feature>
<gene>
    <name evidence="3" type="ORF">RFI_23356</name>
</gene>
<dbReference type="Gene3D" id="1.25.10.10">
    <property type="entry name" value="Leucine-rich Repeat Variant"/>
    <property type="match status" value="1"/>
</dbReference>
<dbReference type="AlphaFoldDB" id="X6MKN2"/>
<keyword evidence="2" id="KW-0472">Membrane</keyword>
<dbReference type="OrthoDB" id="951172at2759"/>
<evidence type="ECO:0000256" key="2">
    <source>
        <dbReference type="SAM" id="Phobius"/>
    </source>
</evidence>
<dbReference type="InterPro" id="IPR016024">
    <property type="entry name" value="ARM-type_fold"/>
</dbReference>
<sequence>MELTKDTNTSMLVERALCVTLLNTMIQHWHLYRNYTADIFKFMLASTKSEHDEVSLVAVEFWAFYAKDQSKDQTYLKNFFPSLCPVLIQRIRYTPQLLSMIDWESDDCSKIPDKDINIKPLHYQERTDQNEPKTTQETDEDETRWNIRKASANILDFLCQCPDLVQPLLKQIGPLIVNHLGSSDYLVEIYYYYFFFFLIIICIP</sequence>
<organism evidence="3 4">
    <name type="scientific">Reticulomyxa filosa</name>
    <dbReference type="NCBI Taxonomy" id="46433"/>
    <lineage>
        <taxon>Eukaryota</taxon>
        <taxon>Sar</taxon>
        <taxon>Rhizaria</taxon>
        <taxon>Retaria</taxon>
        <taxon>Foraminifera</taxon>
        <taxon>Monothalamids</taxon>
        <taxon>Reticulomyxidae</taxon>
        <taxon>Reticulomyxa</taxon>
    </lineage>
</organism>
<evidence type="ECO:0000256" key="1">
    <source>
        <dbReference type="SAM" id="MobiDB-lite"/>
    </source>
</evidence>
<feature type="transmembrane region" description="Helical" evidence="2">
    <location>
        <begin position="185"/>
        <end position="203"/>
    </location>
</feature>
<evidence type="ECO:0000313" key="3">
    <source>
        <dbReference type="EMBL" id="ETO14012.1"/>
    </source>
</evidence>
<dbReference type="EMBL" id="ASPP01020266">
    <property type="protein sequence ID" value="ETO14012.1"/>
    <property type="molecule type" value="Genomic_DNA"/>
</dbReference>
<protein>
    <submittedName>
        <fullName evidence="3">Transportin 1</fullName>
    </submittedName>
</protein>